<organism evidence="2 3">
    <name type="scientific">Floccifex porci</name>
    <dbReference type="NCBI Taxonomy" id="2606629"/>
    <lineage>
        <taxon>Bacteria</taxon>
        <taxon>Bacillati</taxon>
        <taxon>Bacillota</taxon>
        <taxon>Erysipelotrichia</taxon>
        <taxon>Erysipelotrichales</taxon>
        <taxon>Erysipelotrichaceae</taxon>
        <taxon>Floccifex</taxon>
    </lineage>
</organism>
<dbReference type="Proteomes" id="UP000470082">
    <property type="component" value="Unassembled WGS sequence"/>
</dbReference>
<keyword evidence="1" id="KW-1133">Transmembrane helix</keyword>
<dbReference type="RefSeq" id="WP_154461238.1">
    <property type="nucleotide sequence ID" value="NZ_JAQYTQ010000085.1"/>
</dbReference>
<gene>
    <name evidence="2" type="ORF">FYJ50_09025</name>
</gene>
<name>A0A7X2T4V4_9FIRM</name>
<protein>
    <submittedName>
        <fullName evidence="2">DUF4230 domain-containing protein</fullName>
    </submittedName>
</protein>
<dbReference type="Pfam" id="PF14014">
    <property type="entry name" value="DUF4230"/>
    <property type="match status" value="1"/>
</dbReference>
<accession>A0A7X2T4V4</accession>
<keyword evidence="3" id="KW-1185">Reference proteome</keyword>
<sequence length="207" mass="23257">MKDIFKGVIIKILTVVVIIGMIGGLGFWGYRHFISDNIPSFTTTSEKNIEVIKEKLETTAELNTGSYLCTDVLTKSSSIKIEKWDWNIPLTEKSFIISYDGIVKAGIKDLSKAEVYVKGDFIVVKLPAVEITGIEIDNDSFEVLEQNNNLFNPIQLEDLNEAQKVLKEEMKKCAIEKGVLDLAKSNAETILSSILSDYPNISFQWKE</sequence>
<proteinExistence type="predicted"/>
<reference evidence="2 3" key="1">
    <citation type="submission" date="2019-08" db="EMBL/GenBank/DDBJ databases">
        <title>In-depth cultivation of the pig gut microbiome towards novel bacterial diversity and tailored functional studies.</title>
        <authorList>
            <person name="Wylensek D."/>
            <person name="Hitch T.C.A."/>
            <person name="Clavel T."/>
        </authorList>
    </citation>
    <scope>NUCLEOTIDE SEQUENCE [LARGE SCALE GENOMIC DNA]</scope>
    <source>
        <strain evidence="2 3">LKV-178-WT-2G</strain>
    </source>
</reference>
<keyword evidence="1" id="KW-0812">Transmembrane</keyword>
<comment type="caution">
    <text evidence="2">The sequence shown here is derived from an EMBL/GenBank/DDBJ whole genome shotgun (WGS) entry which is preliminary data.</text>
</comment>
<evidence type="ECO:0000313" key="2">
    <source>
        <dbReference type="EMBL" id="MSS02226.1"/>
    </source>
</evidence>
<dbReference type="EMBL" id="VUMM01000024">
    <property type="protein sequence ID" value="MSS02226.1"/>
    <property type="molecule type" value="Genomic_DNA"/>
</dbReference>
<evidence type="ECO:0000256" key="1">
    <source>
        <dbReference type="SAM" id="Phobius"/>
    </source>
</evidence>
<dbReference type="InterPro" id="IPR025324">
    <property type="entry name" value="DUF4230"/>
</dbReference>
<keyword evidence="1" id="KW-0472">Membrane</keyword>
<dbReference type="AlphaFoldDB" id="A0A7X2T4V4"/>
<feature type="transmembrane region" description="Helical" evidence="1">
    <location>
        <begin position="12"/>
        <end position="30"/>
    </location>
</feature>
<evidence type="ECO:0000313" key="3">
    <source>
        <dbReference type="Proteomes" id="UP000470082"/>
    </source>
</evidence>